<organism evidence="1 2">
    <name type="scientific">Salipaludibacillus neizhouensis</name>
    <dbReference type="NCBI Taxonomy" id="885475"/>
    <lineage>
        <taxon>Bacteria</taxon>
        <taxon>Bacillati</taxon>
        <taxon>Bacillota</taxon>
        <taxon>Bacilli</taxon>
        <taxon>Bacillales</taxon>
        <taxon>Bacillaceae</taxon>
    </lineage>
</organism>
<dbReference type="EMBL" id="PDOE01000002">
    <property type="protein sequence ID" value="RKL68353.1"/>
    <property type="molecule type" value="Genomic_DNA"/>
</dbReference>
<protein>
    <submittedName>
        <fullName evidence="1">Uncharacterized protein</fullName>
    </submittedName>
</protein>
<accession>A0A3A9KFF9</accession>
<dbReference type="Proteomes" id="UP000281498">
    <property type="component" value="Unassembled WGS sequence"/>
</dbReference>
<proteinExistence type="predicted"/>
<reference evidence="1 2" key="1">
    <citation type="submission" date="2017-10" db="EMBL/GenBank/DDBJ databases">
        <title>Bacillus sp. nov., a halophilic bacterium isolated from a Keqin Lake.</title>
        <authorList>
            <person name="Wang H."/>
        </authorList>
    </citation>
    <scope>NUCLEOTIDE SEQUENCE [LARGE SCALE GENOMIC DNA]</scope>
    <source>
        <strain evidence="1 2">KCTC 13187</strain>
    </source>
</reference>
<comment type="caution">
    <text evidence="1">The sequence shown here is derived from an EMBL/GenBank/DDBJ whole genome shotgun (WGS) entry which is preliminary data.</text>
</comment>
<sequence length="36" mass="3869">MNLKGTGLVGSICVSCLPNHLDDHQLIVDAVCEFLN</sequence>
<gene>
    <name evidence="1" type="ORF">CR203_07685</name>
</gene>
<dbReference type="AlphaFoldDB" id="A0A3A9KFF9"/>
<dbReference type="Gene3D" id="3.30.450.150">
    <property type="entry name" value="Haem-degrading domain"/>
    <property type="match status" value="1"/>
</dbReference>
<dbReference type="InterPro" id="IPR038084">
    <property type="entry name" value="PduO/GlcC-like_sf"/>
</dbReference>
<keyword evidence="2" id="KW-1185">Reference proteome</keyword>
<dbReference type="OrthoDB" id="9815315at2"/>
<evidence type="ECO:0000313" key="1">
    <source>
        <dbReference type="EMBL" id="RKL68353.1"/>
    </source>
</evidence>
<evidence type="ECO:0000313" key="2">
    <source>
        <dbReference type="Proteomes" id="UP000281498"/>
    </source>
</evidence>
<name>A0A3A9KFF9_9BACI</name>